<dbReference type="NCBIfam" id="TIGR02937">
    <property type="entry name" value="sigma70-ECF"/>
    <property type="match status" value="1"/>
</dbReference>
<evidence type="ECO:0000256" key="2">
    <source>
        <dbReference type="ARBA" id="ARBA00023015"/>
    </source>
</evidence>
<dbReference type="STRING" id="946077.W5A_13505"/>
<evidence type="ECO:0000259" key="5">
    <source>
        <dbReference type="SMART" id="SM00421"/>
    </source>
</evidence>
<sequence length="185" mass="21932">MRKNEPFILSLKEYKNLFEKLYSSLCLFANKYLDNLELSRDIVQDVFIKIWEDKIEFNDENTIKSYLYTSVKNRCLDYLKSKHHKSLEYYSINEIERLETEHFFLREIVVAEASSLIENAINTLPNRCAQIIRLSIKDFTNAQIAEELNISINTVKAQKKIAYKKLKPLLRDYFILIAFIFDTPS</sequence>
<dbReference type="RefSeq" id="WP_008241620.1">
    <property type="nucleotide sequence ID" value="NZ_AJJU01000043.1"/>
</dbReference>
<dbReference type="Pfam" id="PF08281">
    <property type="entry name" value="Sigma70_r4_2"/>
    <property type="match status" value="1"/>
</dbReference>
<dbReference type="Pfam" id="PF04542">
    <property type="entry name" value="Sigma70_r2"/>
    <property type="match status" value="1"/>
</dbReference>
<dbReference type="eggNOG" id="COG1595">
    <property type="taxonomic scope" value="Bacteria"/>
</dbReference>
<proteinExistence type="inferred from homology"/>
<keyword evidence="3" id="KW-0731">Sigma factor</keyword>
<evidence type="ECO:0000256" key="4">
    <source>
        <dbReference type="ARBA" id="ARBA00023163"/>
    </source>
</evidence>
<dbReference type="Proteomes" id="UP000005938">
    <property type="component" value="Unassembled WGS sequence"/>
</dbReference>
<evidence type="ECO:0000256" key="3">
    <source>
        <dbReference type="ARBA" id="ARBA00023082"/>
    </source>
</evidence>
<dbReference type="EMBL" id="AJJU01000043">
    <property type="protein sequence ID" value="EID71641.1"/>
    <property type="molecule type" value="Genomic_DNA"/>
</dbReference>
<keyword evidence="7" id="KW-1185">Reference proteome</keyword>
<comment type="caution">
    <text evidence="6">The sequence shown here is derived from an EMBL/GenBank/DDBJ whole genome shotgun (WGS) entry which is preliminary data.</text>
</comment>
<dbReference type="InterPro" id="IPR039425">
    <property type="entry name" value="RNA_pol_sigma-70-like"/>
</dbReference>
<dbReference type="NCBIfam" id="TIGR02985">
    <property type="entry name" value="Sig70_bacteroi1"/>
    <property type="match status" value="1"/>
</dbReference>
<dbReference type="InterPro" id="IPR013325">
    <property type="entry name" value="RNA_pol_sigma_r2"/>
</dbReference>
<dbReference type="SMART" id="SM00421">
    <property type="entry name" value="HTH_LUXR"/>
    <property type="match status" value="1"/>
</dbReference>
<dbReference type="GO" id="GO:0016987">
    <property type="term" value="F:sigma factor activity"/>
    <property type="evidence" value="ECO:0007669"/>
    <property type="project" value="UniProtKB-KW"/>
</dbReference>
<dbReference type="AlphaFoldDB" id="I0W5H5"/>
<reference evidence="6 7" key="1">
    <citation type="journal article" date="2012" name="J. Bacteriol.">
        <title>Genome Sequence of the Halotolerant Bacterium Imtechella halotolerans K1T.</title>
        <authorList>
            <person name="Kumar S."/>
            <person name="Vikram S."/>
            <person name="Subramanian S."/>
            <person name="Raghava G.P."/>
            <person name="Pinnaka A.K."/>
        </authorList>
    </citation>
    <scope>NUCLEOTIDE SEQUENCE [LARGE SCALE GENOMIC DNA]</scope>
    <source>
        <strain evidence="6 7">K1</strain>
    </source>
</reference>
<dbReference type="InterPro" id="IPR014284">
    <property type="entry name" value="RNA_pol_sigma-70_dom"/>
</dbReference>
<dbReference type="PANTHER" id="PTHR43133:SF46">
    <property type="entry name" value="RNA POLYMERASE SIGMA-70 FACTOR ECF SUBFAMILY"/>
    <property type="match status" value="1"/>
</dbReference>
<name>I0W5H5_9FLAO</name>
<dbReference type="InterPro" id="IPR013324">
    <property type="entry name" value="RNA_pol_sigma_r3/r4-like"/>
</dbReference>
<dbReference type="GO" id="GO:0003677">
    <property type="term" value="F:DNA binding"/>
    <property type="evidence" value="ECO:0007669"/>
    <property type="project" value="InterPro"/>
</dbReference>
<organism evidence="6 7">
    <name type="scientific">Imtechella halotolerans K1</name>
    <dbReference type="NCBI Taxonomy" id="946077"/>
    <lineage>
        <taxon>Bacteria</taxon>
        <taxon>Pseudomonadati</taxon>
        <taxon>Bacteroidota</taxon>
        <taxon>Flavobacteriia</taxon>
        <taxon>Flavobacteriales</taxon>
        <taxon>Flavobacteriaceae</taxon>
        <taxon>Imtechella</taxon>
    </lineage>
</organism>
<dbReference type="InterPro" id="IPR000792">
    <property type="entry name" value="Tscrpt_reg_LuxR_C"/>
</dbReference>
<keyword evidence="4" id="KW-0804">Transcription</keyword>
<dbReference type="InterPro" id="IPR014327">
    <property type="entry name" value="RNA_pol_sigma70_bacteroid"/>
</dbReference>
<comment type="similarity">
    <text evidence="1">Belongs to the sigma-70 factor family. ECF subfamily.</text>
</comment>
<dbReference type="SUPFAM" id="SSF88946">
    <property type="entry name" value="Sigma2 domain of RNA polymerase sigma factors"/>
    <property type="match status" value="1"/>
</dbReference>
<keyword evidence="2" id="KW-0805">Transcription regulation</keyword>
<accession>I0W5H5</accession>
<dbReference type="PANTHER" id="PTHR43133">
    <property type="entry name" value="RNA POLYMERASE ECF-TYPE SIGMA FACTO"/>
    <property type="match status" value="1"/>
</dbReference>
<evidence type="ECO:0000256" key="1">
    <source>
        <dbReference type="ARBA" id="ARBA00010641"/>
    </source>
</evidence>
<gene>
    <name evidence="6" type="ORF">W5A_13505</name>
</gene>
<dbReference type="InterPro" id="IPR007627">
    <property type="entry name" value="RNA_pol_sigma70_r2"/>
</dbReference>
<dbReference type="Gene3D" id="1.10.1740.10">
    <property type="match status" value="1"/>
</dbReference>
<protein>
    <submittedName>
        <fullName evidence="6">ECF subfamily RNA polymerase sigma-24 subunit</fullName>
    </submittedName>
</protein>
<dbReference type="InterPro" id="IPR013249">
    <property type="entry name" value="RNA_pol_sigma70_r4_t2"/>
</dbReference>
<dbReference type="Gene3D" id="1.10.10.10">
    <property type="entry name" value="Winged helix-like DNA-binding domain superfamily/Winged helix DNA-binding domain"/>
    <property type="match status" value="1"/>
</dbReference>
<feature type="domain" description="HTH luxR-type" evidence="5">
    <location>
        <begin position="121"/>
        <end position="178"/>
    </location>
</feature>
<evidence type="ECO:0000313" key="6">
    <source>
        <dbReference type="EMBL" id="EID71641.1"/>
    </source>
</evidence>
<dbReference type="InterPro" id="IPR036388">
    <property type="entry name" value="WH-like_DNA-bd_sf"/>
</dbReference>
<dbReference type="SUPFAM" id="SSF88659">
    <property type="entry name" value="Sigma3 and sigma4 domains of RNA polymerase sigma factors"/>
    <property type="match status" value="1"/>
</dbReference>
<evidence type="ECO:0000313" key="7">
    <source>
        <dbReference type="Proteomes" id="UP000005938"/>
    </source>
</evidence>
<dbReference type="GO" id="GO:0006352">
    <property type="term" value="P:DNA-templated transcription initiation"/>
    <property type="evidence" value="ECO:0007669"/>
    <property type="project" value="InterPro"/>
</dbReference>